<dbReference type="EMBL" id="CP042434">
    <property type="protein sequence ID" value="QEC72312.1"/>
    <property type="molecule type" value="Genomic_DNA"/>
</dbReference>
<dbReference type="Pfam" id="PF04851">
    <property type="entry name" value="ResIII"/>
    <property type="match status" value="1"/>
</dbReference>
<dbReference type="AlphaFoldDB" id="A0A5B8VMX4"/>
<dbReference type="SMART" id="SM00490">
    <property type="entry name" value="HELICc"/>
    <property type="match status" value="1"/>
</dbReference>
<dbReference type="PANTHER" id="PTHR47396:SF1">
    <property type="entry name" value="ATP-DEPENDENT HELICASE IRC3-RELATED"/>
    <property type="match status" value="1"/>
</dbReference>
<dbReference type="InterPro" id="IPR027417">
    <property type="entry name" value="P-loop_NTPase"/>
</dbReference>
<dbReference type="OrthoDB" id="9759819at2"/>
<dbReference type="Gene3D" id="3.40.960.10">
    <property type="entry name" value="VSR Endonuclease"/>
    <property type="match status" value="1"/>
</dbReference>
<dbReference type="Proteomes" id="UP000321291">
    <property type="component" value="Chromosome"/>
</dbReference>
<proteinExistence type="predicted"/>
<dbReference type="InterPro" id="IPR014001">
    <property type="entry name" value="Helicase_ATP-bd"/>
</dbReference>
<name>A0A5B8VMX4_9BACT</name>
<dbReference type="GO" id="GO:0003677">
    <property type="term" value="F:DNA binding"/>
    <property type="evidence" value="ECO:0007669"/>
    <property type="project" value="InterPro"/>
</dbReference>
<keyword evidence="3" id="KW-0547">Nucleotide-binding</keyword>
<evidence type="ECO:0000259" key="1">
    <source>
        <dbReference type="PROSITE" id="PS51192"/>
    </source>
</evidence>
<gene>
    <name evidence="3" type="ORF">FSB73_12155</name>
</gene>
<evidence type="ECO:0000313" key="4">
    <source>
        <dbReference type="Proteomes" id="UP000321291"/>
    </source>
</evidence>
<dbReference type="Pfam" id="PF18780">
    <property type="entry name" value="HNH_repeat"/>
    <property type="match status" value="1"/>
</dbReference>
<dbReference type="CDD" id="cd18032">
    <property type="entry name" value="DEXHc_RE_I_III_res"/>
    <property type="match status" value="1"/>
</dbReference>
<dbReference type="GO" id="GO:0005524">
    <property type="term" value="F:ATP binding"/>
    <property type="evidence" value="ECO:0007669"/>
    <property type="project" value="InterPro"/>
</dbReference>
<feature type="domain" description="Helicase C-terminal" evidence="2">
    <location>
        <begin position="383"/>
        <end position="527"/>
    </location>
</feature>
<evidence type="ECO:0000259" key="2">
    <source>
        <dbReference type="PROSITE" id="PS51194"/>
    </source>
</evidence>
<dbReference type="InterPro" id="IPR041025">
    <property type="entry name" value="HNH_repeat"/>
</dbReference>
<dbReference type="RefSeq" id="WP_146782443.1">
    <property type="nucleotide sequence ID" value="NZ_CP042434.1"/>
</dbReference>
<dbReference type="InterPro" id="IPR050742">
    <property type="entry name" value="Helicase_Restrict-Modif_Enz"/>
</dbReference>
<dbReference type="PANTHER" id="PTHR47396">
    <property type="entry name" value="TYPE I RESTRICTION ENZYME ECOKI R PROTEIN"/>
    <property type="match status" value="1"/>
</dbReference>
<dbReference type="PROSITE" id="PS51192">
    <property type="entry name" value="HELICASE_ATP_BIND_1"/>
    <property type="match status" value="1"/>
</dbReference>
<protein>
    <submittedName>
        <fullName evidence="3">DEAD/DEAH box helicase</fullName>
    </submittedName>
</protein>
<sequence length="905" mass="105139">MSQNKINENINWSNLLISKEKVGLQEYLEFYKNRITQESERLFVTDFLFPLLGEDNIKYVVPQYPFLDSEGRTRRIDFVLWKGDKKLALEVNGETYHAEGVIAKEMYDDNLNRQNEILSAGYFLLRFSYSQLQHPLWRKQVSDSIRRLIYRNIPELLSESLVKPNHLQQVTLQELDLRRSFGWKKGIVVLPTGTGKTFLAAFDTKNTTGKILFIVHRLDILSQSKDAFEKIYPKQTLGLLTGDVKENTNARILFASKDTLRNPDILYQYKASEFDYIIVDEVHHGQAQSYQIILDYFRPNFFMLGLTATPDRMDRKDIFELFNYQKVFEYTLNEAIENGFLVPYIYYGLKDNIDYSLIRYKGNKYNVNDLDKALIINERNEQILKEYLEKGQGFKAVGFCASVKHAEAMAKFFNANGIPSYAITSETTNRNELIKQFRDNKFTVAFTVDLFNEGVDFPDLRVLLFLRPTESKTVFIQQLGRGLRLCGGKDNVTILDFISNYQKANKIREYLSNGKEEQINHQTGRIEKFVYEYSPKCEVHFDAEVEQILDAQDKEDREIVKEDLIAAYYDLAETLGHKPTQKEINEQGEFKVARYLTIFGSWVKFLREIGEFTEASYHFPQGLHLGHILFILKTLLDGRLTGTHLDDKYIRIRGNLDEGRIGAFQRQTKYKLQGLMELGLIVDDRKIGANARYNLRLTPMGKDIAEALIPLFKIIDLTFKDKSRGEPSWEMTAQPSVFNEKLSDFIKQNQIEGKLITKIFLTMHAVGLLLNYLYRVERKATIAKRSVYQNFFRTSFVANYCDQNGIEVATEIGAEHRCPFLFNILEATGIIKQERTEIIVLQFVLSSQTMQLRGKESEQEISEFINKMLNASDKLSNEEVSLLKETFGEDFMTEDYYLKTFKTIE</sequence>
<evidence type="ECO:0000313" key="3">
    <source>
        <dbReference type="EMBL" id="QEC72312.1"/>
    </source>
</evidence>
<keyword evidence="3" id="KW-0378">Hydrolase</keyword>
<feature type="domain" description="Helicase ATP-binding" evidence="1">
    <location>
        <begin position="177"/>
        <end position="328"/>
    </location>
</feature>
<dbReference type="GO" id="GO:0005829">
    <property type="term" value="C:cytosol"/>
    <property type="evidence" value="ECO:0007669"/>
    <property type="project" value="TreeGrafter"/>
</dbReference>
<dbReference type="Pfam" id="PF00271">
    <property type="entry name" value="Helicase_C"/>
    <property type="match status" value="1"/>
</dbReference>
<dbReference type="PROSITE" id="PS51194">
    <property type="entry name" value="HELICASE_CTER"/>
    <property type="match status" value="1"/>
</dbReference>
<dbReference type="KEGG" id="agi:FSB73_12155"/>
<dbReference type="SUPFAM" id="SSF52540">
    <property type="entry name" value="P-loop containing nucleoside triphosphate hydrolases"/>
    <property type="match status" value="1"/>
</dbReference>
<dbReference type="GO" id="GO:0004386">
    <property type="term" value="F:helicase activity"/>
    <property type="evidence" value="ECO:0007669"/>
    <property type="project" value="UniProtKB-KW"/>
</dbReference>
<dbReference type="GO" id="GO:0016787">
    <property type="term" value="F:hydrolase activity"/>
    <property type="evidence" value="ECO:0007669"/>
    <property type="project" value="InterPro"/>
</dbReference>
<dbReference type="InterPro" id="IPR006935">
    <property type="entry name" value="Helicase/UvrB_N"/>
</dbReference>
<dbReference type="InterPro" id="IPR001650">
    <property type="entry name" value="Helicase_C-like"/>
</dbReference>
<dbReference type="CDD" id="cd18799">
    <property type="entry name" value="SF2_C_EcoAI-like"/>
    <property type="match status" value="1"/>
</dbReference>
<organism evidence="3 4">
    <name type="scientific">Arachidicoccus ginsenosidivorans</name>
    <dbReference type="NCBI Taxonomy" id="496057"/>
    <lineage>
        <taxon>Bacteria</taxon>
        <taxon>Pseudomonadati</taxon>
        <taxon>Bacteroidota</taxon>
        <taxon>Chitinophagia</taxon>
        <taxon>Chitinophagales</taxon>
        <taxon>Chitinophagaceae</taxon>
        <taxon>Arachidicoccus</taxon>
    </lineage>
</organism>
<dbReference type="SMART" id="SM00487">
    <property type="entry name" value="DEXDc"/>
    <property type="match status" value="1"/>
</dbReference>
<keyword evidence="3" id="KW-0067">ATP-binding</keyword>
<accession>A0A5B8VMX4</accession>
<reference evidence="3 4" key="1">
    <citation type="journal article" date="2017" name="Int. J. Syst. Evol. Microbiol.">
        <title>Arachidicoccus ginsenosidivorans sp. nov., with ginsenoside-converting activity isolated from ginseng cultivating soil.</title>
        <authorList>
            <person name="Siddiqi M.Z."/>
            <person name="Aslam Z."/>
            <person name="Im W.T."/>
        </authorList>
    </citation>
    <scope>NUCLEOTIDE SEQUENCE [LARGE SCALE GENOMIC DNA]</scope>
    <source>
        <strain evidence="3 4">Gsoil 809</strain>
    </source>
</reference>
<keyword evidence="3" id="KW-0347">Helicase</keyword>
<dbReference type="Gene3D" id="3.40.50.300">
    <property type="entry name" value="P-loop containing nucleotide triphosphate hydrolases"/>
    <property type="match status" value="2"/>
</dbReference>
<keyword evidence="4" id="KW-1185">Reference proteome</keyword>